<evidence type="ECO:0000256" key="1">
    <source>
        <dbReference type="ARBA" id="ARBA00004141"/>
    </source>
</evidence>
<keyword evidence="8" id="KW-1185">Reference proteome</keyword>
<sequence length="145" mass="16852">MTFILSIFSYSCGLIVDAFLIFIALFQIISLDEMKNDYRNPIDLCQTLNPLVLPEYIAHTIITVLFIISGHWLSAAVNVPLMLYHIHRYEKRPLMSDPGIYDATTILQVNELSVSTRESWTKLVFYFVTFLYYLFALIYVLIQNV</sequence>
<evidence type="ECO:0000256" key="3">
    <source>
        <dbReference type="ARBA" id="ARBA00022692"/>
    </source>
</evidence>
<feature type="transmembrane region" description="Helical" evidence="6">
    <location>
        <begin position="123"/>
        <end position="142"/>
    </location>
</feature>
<dbReference type="EMBL" id="CAJPVJ010003392">
    <property type="protein sequence ID" value="CAG2167502.1"/>
    <property type="molecule type" value="Genomic_DNA"/>
</dbReference>
<dbReference type="Proteomes" id="UP000728032">
    <property type="component" value="Unassembled WGS sequence"/>
</dbReference>
<keyword evidence="4 6" id="KW-1133">Transmembrane helix</keyword>
<dbReference type="SMART" id="SM01398">
    <property type="entry name" value="Cornichon"/>
    <property type="match status" value="1"/>
</dbReference>
<evidence type="ECO:0000256" key="6">
    <source>
        <dbReference type="SAM" id="Phobius"/>
    </source>
</evidence>
<dbReference type="EMBL" id="OC918217">
    <property type="protein sequence ID" value="CAD7648926.1"/>
    <property type="molecule type" value="Genomic_DNA"/>
</dbReference>
<keyword evidence="3 6" id="KW-0812">Transmembrane</keyword>
<evidence type="ECO:0000313" key="8">
    <source>
        <dbReference type="Proteomes" id="UP000728032"/>
    </source>
</evidence>
<evidence type="ECO:0000256" key="2">
    <source>
        <dbReference type="ARBA" id="ARBA00010095"/>
    </source>
</evidence>
<comment type="similarity">
    <text evidence="2">Belongs to the cornichon family.</text>
</comment>
<dbReference type="Pfam" id="PF03311">
    <property type="entry name" value="Cornichon"/>
    <property type="match status" value="1"/>
</dbReference>
<feature type="transmembrane region" description="Helical" evidence="6">
    <location>
        <begin position="7"/>
        <end position="29"/>
    </location>
</feature>
<dbReference type="InterPro" id="IPR003377">
    <property type="entry name" value="Cornichon"/>
</dbReference>
<reference evidence="7" key="1">
    <citation type="submission" date="2020-11" db="EMBL/GenBank/DDBJ databases">
        <authorList>
            <person name="Tran Van P."/>
        </authorList>
    </citation>
    <scope>NUCLEOTIDE SEQUENCE</scope>
</reference>
<protein>
    <submittedName>
        <fullName evidence="7">Uncharacterized protein</fullName>
    </submittedName>
</protein>
<evidence type="ECO:0000313" key="7">
    <source>
        <dbReference type="EMBL" id="CAD7648926.1"/>
    </source>
</evidence>
<dbReference type="OrthoDB" id="434393at2759"/>
<keyword evidence="5 6" id="KW-0472">Membrane</keyword>
<organism evidence="7">
    <name type="scientific">Oppiella nova</name>
    <dbReference type="NCBI Taxonomy" id="334625"/>
    <lineage>
        <taxon>Eukaryota</taxon>
        <taxon>Metazoa</taxon>
        <taxon>Ecdysozoa</taxon>
        <taxon>Arthropoda</taxon>
        <taxon>Chelicerata</taxon>
        <taxon>Arachnida</taxon>
        <taxon>Acari</taxon>
        <taxon>Acariformes</taxon>
        <taxon>Sarcoptiformes</taxon>
        <taxon>Oribatida</taxon>
        <taxon>Brachypylina</taxon>
        <taxon>Oppioidea</taxon>
        <taxon>Oppiidae</taxon>
        <taxon>Oppiella</taxon>
    </lineage>
</organism>
<proteinExistence type="inferred from homology"/>
<gene>
    <name evidence="7" type="ORF">ONB1V03_LOCUS7008</name>
</gene>
<dbReference type="GO" id="GO:0016020">
    <property type="term" value="C:membrane"/>
    <property type="evidence" value="ECO:0007669"/>
    <property type="project" value="UniProtKB-SubCell"/>
</dbReference>
<evidence type="ECO:0000256" key="4">
    <source>
        <dbReference type="ARBA" id="ARBA00022989"/>
    </source>
</evidence>
<accession>A0A7R9LVW3</accession>
<name>A0A7R9LVW3_9ACAR</name>
<comment type="subcellular location">
    <subcellularLocation>
        <location evidence="1">Membrane</location>
        <topology evidence="1">Multi-pass membrane protein</topology>
    </subcellularLocation>
</comment>
<dbReference type="GO" id="GO:0016192">
    <property type="term" value="P:vesicle-mediated transport"/>
    <property type="evidence" value="ECO:0007669"/>
    <property type="project" value="InterPro"/>
</dbReference>
<evidence type="ECO:0000256" key="5">
    <source>
        <dbReference type="ARBA" id="ARBA00023136"/>
    </source>
</evidence>
<dbReference type="PANTHER" id="PTHR12290">
    <property type="entry name" value="CORNICHON-RELATED"/>
    <property type="match status" value="1"/>
</dbReference>
<dbReference type="AlphaFoldDB" id="A0A7R9LVW3"/>
<feature type="transmembrane region" description="Helical" evidence="6">
    <location>
        <begin position="56"/>
        <end position="84"/>
    </location>
</feature>